<evidence type="ECO:0008006" key="4">
    <source>
        <dbReference type="Google" id="ProtNLM"/>
    </source>
</evidence>
<dbReference type="EMBL" id="RQTK01000327">
    <property type="protein sequence ID" value="RUS81618.1"/>
    <property type="molecule type" value="Genomic_DNA"/>
</dbReference>
<gene>
    <name evidence="2" type="ORF">EGW08_010631</name>
</gene>
<accession>A0A3S0ZSG0</accession>
<dbReference type="Proteomes" id="UP000271974">
    <property type="component" value="Unassembled WGS sequence"/>
</dbReference>
<organism evidence="2 3">
    <name type="scientific">Elysia chlorotica</name>
    <name type="common">Eastern emerald elysia</name>
    <name type="synonym">Sea slug</name>
    <dbReference type="NCBI Taxonomy" id="188477"/>
    <lineage>
        <taxon>Eukaryota</taxon>
        <taxon>Metazoa</taxon>
        <taxon>Spiralia</taxon>
        <taxon>Lophotrochozoa</taxon>
        <taxon>Mollusca</taxon>
        <taxon>Gastropoda</taxon>
        <taxon>Heterobranchia</taxon>
        <taxon>Euthyneura</taxon>
        <taxon>Panpulmonata</taxon>
        <taxon>Sacoglossa</taxon>
        <taxon>Placobranchoidea</taxon>
        <taxon>Plakobranchidae</taxon>
        <taxon>Elysia</taxon>
    </lineage>
</organism>
<dbReference type="OrthoDB" id="10595049at2759"/>
<feature type="compositionally biased region" description="Basic residues" evidence="1">
    <location>
        <begin position="144"/>
        <end position="210"/>
    </location>
</feature>
<dbReference type="AlphaFoldDB" id="A0A3S0ZSG0"/>
<reference evidence="2 3" key="1">
    <citation type="submission" date="2019-01" db="EMBL/GenBank/DDBJ databases">
        <title>A draft genome assembly of the solar-powered sea slug Elysia chlorotica.</title>
        <authorList>
            <person name="Cai H."/>
            <person name="Li Q."/>
            <person name="Fang X."/>
            <person name="Li J."/>
            <person name="Curtis N.E."/>
            <person name="Altenburger A."/>
            <person name="Shibata T."/>
            <person name="Feng M."/>
            <person name="Maeda T."/>
            <person name="Schwartz J.A."/>
            <person name="Shigenobu S."/>
            <person name="Lundholm N."/>
            <person name="Nishiyama T."/>
            <person name="Yang H."/>
            <person name="Hasebe M."/>
            <person name="Li S."/>
            <person name="Pierce S.K."/>
            <person name="Wang J."/>
        </authorList>
    </citation>
    <scope>NUCLEOTIDE SEQUENCE [LARGE SCALE GENOMIC DNA]</scope>
    <source>
        <strain evidence="2">EC2010</strain>
        <tissue evidence="2">Whole organism of an adult</tissue>
    </source>
</reference>
<feature type="region of interest" description="Disordered" evidence="1">
    <location>
        <begin position="144"/>
        <end position="220"/>
    </location>
</feature>
<evidence type="ECO:0000313" key="3">
    <source>
        <dbReference type="Proteomes" id="UP000271974"/>
    </source>
</evidence>
<comment type="caution">
    <text evidence="2">The sequence shown here is derived from an EMBL/GenBank/DDBJ whole genome shotgun (WGS) entry which is preliminary data.</text>
</comment>
<evidence type="ECO:0000313" key="2">
    <source>
        <dbReference type="EMBL" id="RUS81618.1"/>
    </source>
</evidence>
<sequence>MARKKINIFQLEGNFNNCASFTEEDVCTAIQHLQQPHGSTFSDIKRRLCSTSSPTPDELRSLKLATTRGIQSGRIEETENGHRFRLSTLNDLSNDDDNELDGSGRYHRNLCKKRKKYTCRKARKNMSYCSKYKVRCCKRRRKSCGAKPKKKPKKKSCKKKKKPKKKSCGKKKKKPKKKSCGKKKKPKKKPCGKKKKPKPKPCGKKKKPKPKPSDENCMCG</sequence>
<feature type="region of interest" description="Disordered" evidence="1">
    <location>
        <begin position="86"/>
        <end position="105"/>
    </location>
</feature>
<evidence type="ECO:0000256" key="1">
    <source>
        <dbReference type="SAM" id="MobiDB-lite"/>
    </source>
</evidence>
<protein>
    <recommendedName>
        <fullName evidence="4">H15 domain-containing protein</fullName>
    </recommendedName>
</protein>
<proteinExistence type="predicted"/>
<name>A0A3S0ZSG0_ELYCH</name>
<keyword evidence="3" id="KW-1185">Reference proteome</keyword>